<proteinExistence type="predicted"/>
<accession>A0AAV0XML7</accession>
<sequence>MAEEMAKVISLNLLVKRITKRQTNRANPFTDSDNNKISEINVERYYRTTIFIPYVDFFIVQLEERFIAHKKIFKGFETIFSKNQFLNTSEIESFKNLADFYSPHINKDNSLAELKI</sequence>
<comment type="caution">
    <text evidence="1">The sequence shown here is derived from an EMBL/GenBank/DDBJ whole genome shotgun (WGS) entry which is preliminary data.</text>
</comment>
<protein>
    <submittedName>
        <fullName evidence="1">Uncharacterized protein</fullName>
    </submittedName>
</protein>
<organism evidence="1 2">
    <name type="scientific">Macrosiphum euphorbiae</name>
    <name type="common">potato aphid</name>
    <dbReference type="NCBI Taxonomy" id="13131"/>
    <lineage>
        <taxon>Eukaryota</taxon>
        <taxon>Metazoa</taxon>
        <taxon>Ecdysozoa</taxon>
        <taxon>Arthropoda</taxon>
        <taxon>Hexapoda</taxon>
        <taxon>Insecta</taxon>
        <taxon>Pterygota</taxon>
        <taxon>Neoptera</taxon>
        <taxon>Paraneoptera</taxon>
        <taxon>Hemiptera</taxon>
        <taxon>Sternorrhyncha</taxon>
        <taxon>Aphidomorpha</taxon>
        <taxon>Aphidoidea</taxon>
        <taxon>Aphididae</taxon>
        <taxon>Macrosiphini</taxon>
        <taxon>Macrosiphum</taxon>
    </lineage>
</organism>
<reference evidence="1 2" key="1">
    <citation type="submission" date="2023-01" db="EMBL/GenBank/DDBJ databases">
        <authorList>
            <person name="Whitehead M."/>
        </authorList>
    </citation>
    <scope>NUCLEOTIDE SEQUENCE [LARGE SCALE GENOMIC DNA]</scope>
</reference>
<dbReference type="Proteomes" id="UP001160148">
    <property type="component" value="Unassembled WGS sequence"/>
</dbReference>
<dbReference type="AlphaFoldDB" id="A0AAV0XML7"/>
<dbReference type="EMBL" id="CARXXK010000005">
    <property type="protein sequence ID" value="CAI6369092.1"/>
    <property type="molecule type" value="Genomic_DNA"/>
</dbReference>
<name>A0AAV0XML7_9HEMI</name>
<gene>
    <name evidence="1" type="ORF">MEUPH1_LOCUS23374</name>
</gene>
<keyword evidence="2" id="KW-1185">Reference proteome</keyword>
<evidence type="ECO:0000313" key="1">
    <source>
        <dbReference type="EMBL" id="CAI6369092.1"/>
    </source>
</evidence>
<evidence type="ECO:0000313" key="2">
    <source>
        <dbReference type="Proteomes" id="UP001160148"/>
    </source>
</evidence>